<dbReference type="Proteomes" id="UP000328092">
    <property type="component" value="Unassembled WGS sequence"/>
</dbReference>
<comment type="pathway">
    <text evidence="1">Cell wall biogenesis; peptidoglycan biosynthesis.</text>
</comment>
<dbReference type="Pfam" id="PF00905">
    <property type="entry name" value="Transpeptidase"/>
    <property type="match status" value="1"/>
</dbReference>
<dbReference type="Gene3D" id="1.10.3810.10">
    <property type="entry name" value="Biosynthetic peptidoglycan transglycosylase-like"/>
    <property type="match status" value="1"/>
</dbReference>
<protein>
    <submittedName>
        <fullName evidence="18">Penicillin-binding protein 1F</fullName>
    </submittedName>
</protein>
<evidence type="ECO:0000256" key="6">
    <source>
        <dbReference type="ARBA" id="ARBA00022676"/>
    </source>
</evidence>
<dbReference type="PANTHER" id="PTHR32282:SF33">
    <property type="entry name" value="PEPTIDOGLYCAN GLYCOSYLTRANSFERASE"/>
    <property type="match status" value="1"/>
</dbReference>
<keyword evidence="19" id="KW-1185">Reference proteome</keyword>
<feature type="domain" description="Penicillin-binding protein transpeptidase" evidence="16">
    <location>
        <begin position="373"/>
        <end position="648"/>
    </location>
</feature>
<comment type="similarity">
    <text evidence="2">In the C-terminal section; belongs to the transpeptidase family.</text>
</comment>
<organism evidence="18 19">
    <name type="scientific">Bradyrhizobium ivorense</name>
    <dbReference type="NCBI Taxonomy" id="2511166"/>
    <lineage>
        <taxon>Bacteria</taxon>
        <taxon>Pseudomonadati</taxon>
        <taxon>Pseudomonadota</taxon>
        <taxon>Alphaproteobacteria</taxon>
        <taxon>Hyphomicrobiales</taxon>
        <taxon>Nitrobacteraceae</taxon>
        <taxon>Bradyrhizobium</taxon>
    </lineage>
</organism>
<dbReference type="Pfam" id="PF00912">
    <property type="entry name" value="Transgly"/>
    <property type="match status" value="1"/>
</dbReference>
<feature type="region of interest" description="Disordered" evidence="15">
    <location>
        <begin position="675"/>
        <end position="697"/>
    </location>
</feature>
<comment type="caution">
    <text evidence="18">The sequence shown here is derived from an EMBL/GenBank/DDBJ whole genome shotgun (WGS) entry which is preliminary data.</text>
</comment>
<sequence>MPRFLPNDWIRRFNNLRLDLDARFDSALFQSARGLRELYERYSTFMDRFYIGRWKRWVFIEPLSEAATLGLGGMILLLTLAIPAFRETADEDWLKKSDLAVSFLDRYGNPIGSRGIKHNDSIPLEDFPDNLIKATLATEDRRFYDHFGIDIPGLARALVTNAQAGGVRQGGSSITQQLAKNLFLNNERTIERKVKEAFLAIWLETRLTKNEILKLYLDRAYMGGGTFGVDGAAHFYFNKSVRDVNLAEAAMLAGLFKAPTKYAPHINLPAARARANVVLDNLVDAGFMTEGQVFGARRNPAVAVDRRDENSPNYYLDYAFDEMRKLVDTFPRSYTERVFVVRTAIDMNVQKAAEEAIENQLRQFGRDYHATQAATVVSDLDGGIRAMVGGRDYGASQFNRATDAYRQPGSSFKPYVYTTALLNGYTPNSKIVDGPVCIGNWCPQNYGHSYSGSVTLTQAITRSINVVPVKLSIELGKNIGGPKAGRAKIIEVARRFGIKAPLPDTPSLPIGSDEVTVIEHAVAYATFPNRGKAVTPHSVLEVRTGAGDLVWRWDRDGPKPRQAIPPNIAADMAGMMSHVVSEGTARRAALDGIPTAGKTGTTNAYRDAWFVGYTGNFTCAVWYGNDDYSPTNRMTGGSLPAQTWHDIMVAAHQGVEVRELVGVGMGQKLPQQPAQANAQANAAPKILETKPGPPPVLTKRGADVLVRVEKLLDDAARTADKASGKTTLNDLKAGKAESSSALAFPENYIAAAGPDGATGTTTATVPRKN</sequence>
<evidence type="ECO:0000256" key="12">
    <source>
        <dbReference type="ARBA" id="ARBA00023316"/>
    </source>
</evidence>
<comment type="catalytic activity">
    <reaction evidence="14">
        <text>[GlcNAc-(1-&gt;4)-Mur2Ac(oyl-L-Ala-gamma-D-Glu-L-Lys-D-Ala-D-Ala)](n)-di-trans,octa-cis-undecaprenyl diphosphate + beta-D-GlcNAc-(1-&gt;4)-Mur2Ac(oyl-L-Ala-gamma-D-Glu-L-Lys-D-Ala-D-Ala)-di-trans,octa-cis-undecaprenyl diphosphate = [GlcNAc-(1-&gt;4)-Mur2Ac(oyl-L-Ala-gamma-D-Glu-L-Lys-D-Ala-D-Ala)](n+1)-di-trans,octa-cis-undecaprenyl diphosphate + di-trans,octa-cis-undecaprenyl diphosphate + H(+)</text>
        <dbReference type="Rhea" id="RHEA:23708"/>
        <dbReference type="Rhea" id="RHEA-COMP:9602"/>
        <dbReference type="Rhea" id="RHEA-COMP:9603"/>
        <dbReference type="ChEBI" id="CHEBI:15378"/>
        <dbReference type="ChEBI" id="CHEBI:58405"/>
        <dbReference type="ChEBI" id="CHEBI:60033"/>
        <dbReference type="ChEBI" id="CHEBI:78435"/>
        <dbReference type="EC" id="2.4.99.28"/>
    </reaction>
</comment>
<reference evidence="18" key="1">
    <citation type="submission" date="2019-02" db="EMBL/GenBank/DDBJ databases">
        <authorList>
            <person name="Pothier F.J."/>
        </authorList>
    </citation>
    <scope>NUCLEOTIDE SEQUENCE</scope>
    <source>
        <strain evidence="18">CI-1B</strain>
    </source>
</reference>
<dbReference type="InterPro" id="IPR023346">
    <property type="entry name" value="Lysozyme-like_dom_sf"/>
</dbReference>
<keyword evidence="10" id="KW-0573">Peptidoglycan synthesis</keyword>
<keyword evidence="4" id="KW-0121">Carboxypeptidase</keyword>
<feature type="domain" description="Glycosyl transferase family 51" evidence="17">
    <location>
        <begin position="117"/>
        <end position="282"/>
    </location>
</feature>
<evidence type="ECO:0000256" key="15">
    <source>
        <dbReference type="SAM" id="MobiDB-lite"/>
    </source>
</evidence>
<keyword evidence="5" id="KW-0645">Protease</keyword>
<keyword evidence="6" id="KW-0328">Glycosyltransferase</keyword>
<feature type="region of interest" description="Disordered" evidence="15">
    <location>
        <begin position="750"/>
        <end position="769"/>
    </location>
</feature>
<dbReference type="GO" id="GO:0030288">
    <property type="term" value="C:outer membrane-bounded periplasmic space"/>
    <property type="evidence" value="ECO:0007669"/>
    <property type="project" value="TreeGrafter"/>
</dbReference>
<gene>
    <name evidence="18" type="primary">pbpF</name>
    <name evidence="18" type="ORF">CI1B_08220</name>
</gene>
<dbReference type="GO" id="GO:0009252">
    <property type="term" value="P:peptidoglycan biosynthetic process"/>
    <property type="evidence" value="ECO:0007669"/>
    <property type="project" value="UniProtKB-UniPathway"/>
</dbReference>
<name>A0A508SSD7_9BRAD</name>
<dbReference type="GO" id="GO:0008955">
    <property type="term" value="F:peptidoglycan glycosyltransferase activity"/>
    <property type="evidence" value="ECO:0007669"/>
    <property type="project" value="UniProtKB-EC"/>
</dbReference>
<evidence type="ECO:0000256" key="10">
    <source>
        <dbReference type="ARBA" id="ARBA00022984"/>
    </source>
</evidence>
<dbReference type="GO" id="GO:0009002">
    <property type="term" value="F:serine-type D-Ala-D-Ala carboxypeptidase activity"/>
    <property type="evidence" value="ECO:0007669"/>
    <property type="project" value="UniProtKB-EC"/>
</dbReference>
<dbReference type="InterPro" id="IPR001460">
    <property type="entry name" value="PCN-bd_Tpept"/>
</dbReference>
<dbReference type="SUPFAM" id="SSF53955">
    <property type="entry name" value="Lysozyme-like"/>
    <property type="match status" value="1"/>
</dbReference>
<dbReference type="GO" id="GO:0006508">
    <property type="term" value="P:proteolysis"/>
    <property type="evidence" value="ECO:0007669"/>
    <property type="project" value="UniProtKB-KW"/>
</dbReference>
<evidence type="ECO:0000256" key="1">
    <source>
        <dbReference type="ARBA" id="ARBA00004752"/>
    </source>
</evidence>
<dbReference type="RefSeq" id="WP_139857544.1">
    <property type="nucleotide sequence ID" value="NZ_CAADFC020000004.1"/>
</dbReference>
<evidence type="ECO:0000256" key="7">
    <source>
        <dbReference type="ARBA" id="ARBA00022679"/>
    </source>
</evidence>
<dbReference type="UniPathway" id="UPA00219"/>
<dbReference type="InterPro" id="IPR012338">
    <property type="entry name" value="Beta-lactam/transpept-like"/>
</dbReference>
<comment type="similarity">
    <text evidence="3">In the N-terminal section; belongs to the glycosyltransferase 51 family.</text>
</comment>
<dbReference type="GO" id="GO:0008658">
    <property type="term" value="F:penicillin binding"/>
    <property type="evidence" value="ECO:0007669"/>
    <property type="project" value="InterPro"/>
</dbReference>
<evidence type="ECO:0000313" key="19">
    <source>
        <dbReference type="Proteomes" id="UP000328092"/>
    </source>
</evidence>
<dbReference type="InterPro" id="IPR036950">
    <property type="entry name" value="PBP_transglycosylase"/>
</dbReference>
<keyword evidence="8" id="KW-0378">Hydrolase</keyword>
<dbReference type="SUPFAM" id="SSF56601">
    <property type="entry name" value="beta-lactamase/transpeptidase-like"/>
    <property type="match status" value="1"/>
</dbReference>
<evidence type="ECO:0000256" key="3">
    <source>
        <dbReference type="ARBA" id="ARBA00007739"/>
    </source>
</evidence>
<evidence type="ECO:0000256" key="14">
    <source>
        <dbReference type="ARBA" id="ARBA00049902"/>
    </source>
</evidence>
<dbReference type="NCBIfam" id="TIGR02074">
    <property type="entry name" value="PBP_1a_fam"/>
    <property type="match status" value="1"/>
</dbReference>
<evidence type="ECO:0000256" key="13">
    <source>
        <dbReference type="ARBA" id="ARBA00034000"/>
    </source>
</evidence>
<dbReference type="GO" id="GO:0071555">
    <property type="term" value="P:cell wall organization"/>
    <property type="evidence" value="ECO:0007669"/>
    <property type="project" value="UniProtKB-KW"/>
</dbReference>
<keyword evidence="11" id="KW-0511">Multifunctional enzyme</keyword>
<evidence type="ECO:0000313" key="18">
    <source>
        <dbReference type="EMBL" id="VIO65715.1"/>
    </source>
</evidence>
<feature type="compositionally biased region" description="Low complexity" evidence="15">
    <location>
        <begin position="675"/>
        <end position="684"/>
    </location>
</feature>
<evidence type="ECO:0000256" key="11">
    <source>
        <dbReference type="ARBA" id="ARBA00023268"/>
    </source>
</evidence>
<evidence type="ECO:0000256" key="4">
    <source>
        <dbReference type="ARBA" id="ARBA00022645"/>
    </source>
</evidence>
<dbReference type="GO" id="GO:0008360">
    <property type="term" value="P:regulation of cell shape"/>
    <property type="evidence" value="ECO:0007669"/>
    <property type="project" value="UniProtKB-KW"/>
</dbReference>
<evidence type="ECO:0000256" key="5">
    <source>
        <dbReference type="ARBA" id="ARBA00022670"/>
    </source>
</evidence>
<dbReference type="PANTHER" id="PTHR32282">
    <property type="entry name" value="BINDING PROTEIN TRANSPEPTIDASE, PUTATIVE-RELATED"/>
    <property type="match status" value="1"/>
</dbReference>
<evidence type="ECO:0000256" key="2">
    <source>
        <dbReference type="ARBA" id="ARBA00007090"/>
    </source>
</evidence>
<dbReference type="InterPro" id="IPR050396">
    <property type="entry name" value="Glycosyltr_51/Transpeptidase"/>
</dbReference>
<evidence type="ECO:0000256" key="9">
    <source>
        <dbReference type="ARBA" id="ARBA00022960"/>
    </source>
</evidence>
<keyword evidence="7" id="KW-0808">Transferase</keyword>
<evidence type="ECO:0000256" key="8">
    <source>
        <dbReference type="ARBA" id="ARBA00022801"/>
    </source>
</evidence>
<proteinExistence type="inferred from homology"/>
<evidence type="ECO:0000259" key="17">
    <source>
        <dbReference type="Pfam" id="PF00912"/>
    </source>
</evidence>
<dbReference type="AlphaFoldDB" id="A0A508SSD7"/>
<accession>A0A508SSD7</accession>
<keyword evidence="9" id="KW-0133">Cell shape</keyword>
<dbReference type="Gene3D" id="3.40.710.10">
    <property type="entry name" value="DD-peptidase/beta-lactamase superfamily"/>
    <property type="match status" value="1"/>
</dbReference>
<comment type="catalytic activity">
    <reaction evidence="13">
        <text>Preferential cleavage: (Ac)2-L-Lys-D-Ala-|-D-Ala. Also transpeptidation of peptidyl-alanyl moieties that are N-acyl substituents of D-alanine.</text>
        <dbReference type="EC" id="3.4.16.4"/>
    </reaction>
</comment>
<dbReference type="OrthoDB" id="9766909at2"/>
<dbReference type="FunFam" id="3.40.710.10:FF:000081">
    <property type="entry name" value="Penicillin-binding protein 1A"/>
    <property type="match status" value="1"/>
</dbReference>
<dbReference type="EMBL" id="CAADFC020000004">
    <property type="protein sequence ID" value="VIO65715.1"/>
    <property type="molecule type" value="Genomic_DNA"/>
</dbReference>
<dbReference type="InterPro" id="IPR001264">
    <property type="entry name" value="Glyco_trans_51"/>
</dbReference>
<evidence type="ECO:0000259" key="16">
    <source>
        <dbReference type="Pfam" id="PF00905"/>
    </source>
</evidence>
<dbReference type="FunFam" id="1.10.3810.10:FF:000001">
    <property type="entry name" value="Penicillin-binding protein 1A"/>
    <property type="match status" value="1"/>
</dbReference>
<keyword evidence="12" id="KW-0961">Cell wall biogenesis/degradation</keyword>